<dbReference type="Gene3D" id="3.10.105.10">
    <property type="entry name" value="Dipeptide-binding Protein, Domain 3"/>
    <property type="match status" value="1"/>
</dbReference>
<feature type="chain" id="PRO_5045344541" description="Solute-binding protein family 5 domain-containing protein" evidence="2">
    <location>
        <begin position="32"/>
        <end position="683"/>
    </location>
</feature>
<dbReference type="Gene3D" id="3.40.190.10">
    <property type="entry name" value="Periplasmic binding protein-like II"/>
    <property type="match status" value="2"/>
</dbReference>
<evidence type="ECO:0000313" key="4">
    <source>
        <dbReference type="EMBL" id="QVI63279.1"/>
    </source>
</evidence>
<evidence type="ECO:0000313" key="5">
    <source>
        <dbReference type="Proteomes" id="UP000677804"/>
    </source>
</evidence>
<gene>
    <name evidence="4" type="ORF">KG103_05140</name>
</gene>
<dbReference type="PANTHER" id="PTHR30290">
    <property type="entry name" value="PERIPLASMIC BINDING COMPONENT OF ABC TRANSPORTER"/>
    <property type="match status" value="1"/>
</dbReference>
<feature type="region of interest" description="Disordered" evidence="1">
    <location>
        <begin position="482"/>
        <end position="516"/>
    </location>
</feature>
<dbReference type="RefSeq" id="WP_207341598.1">
    <property type="nucleotide sequence ID" value="NZ_CP074405.1"/>
</dbReference>
<keyword evidence="2" id="KW-0732">Signal</keyword>
<evidence type="ECO:0000256" key="1">
    <source>
        <dbReference type="SAM" id="MobiDB-lite"/>
    </source>
</evidence>
<evidence type="ECO:0000256" key="2">
    <source>
        <dbReference type="SAM" id="SignalP"/>
    </source>
</evidence>
<dbReference type="InterPro" id="IPR039424">
    <property type="entry name" value="SBP_5"/>
</dbReference>
<dbReference type="Proteomes" id="UP000677804">
    <property type="component" value="Chromosome"/>
</dbReference>
<dbReference type="EMBL" id="CP074405">
    <property type="protein sequence ID" value="QVI63279.1"/>
    <property type="molecule type" value="Genomic_DNA"/>
</dbReference>
<name>A0ABX8D760_9CELL</name>
<evidence type="ECO:0000259" key="3">
    <source>
        <dbReference type="Pfam" id="PF00496"/>
    </source>
</evidence>
<sequence length="683" mass="68817">MTSRWTRVPAASRRTAAAVVLLLGATTAACSADPVDPERAGTVVVTTDLPFASLNGGTPAGRSPGSVLVRGLVQSGFTTLGPDGSVTPDPTFGTVEKVADSPLTVRYTVAPTATWSDGVPVTPADLLLEWAARSGQLDEVVPELGGDGEPVEPADDVVLFGATSAALVRASAVPVVDGATLTVVYDVPVADWQVALDVNLPAHVVGRLALDPATPAFPAPAPTPTPSDGAAPTGEGTTSQPAPSASTASTPAQGTPTQGTPTQGTPTPGTPTPDATAGEGGGEVPDTWAQAVATAVQQQDRAALTAISRVWRAAGRAGDVGADPTLTTTTGPYVLTRVDADGVEVARSAAYTGAAPAAFDRVRVRTDLDPLAQVEALASDDVDVVAPVSTADVLAGAEALEDVALRTGGDAVLQVVLQEAGGGVFDPAAHAADPDPAATAAALRRGFVGSVPRADVADVAVRPLWARTEPSDVVAAQVGPTAPTVRVPDVPDVPDVPADGATAGGATSDGAQDPPTVRVLTNRSDPVRAAAFELLSEAAAEAGYRVVAVAADDPARALRTRAEDWDAALVPVAQEELPVAGFVSRWRTGGATNVGGHADPALDTALDALAGQPDAQAAADAVRAASQTLLDSGAVLPVVRTPVLTVAAVRDPQDARGLPVVADVPPLTPAAADLTWWWDWTRR</sequence>
<accession>A0ABX8D760</accession>
<feature type="signal peptide" evidence="2">
    <location>
        <begin position="1"/>
        <end position="31"/>
    </location>
</feature>
<keyword evidence="5" id="KW-1185">Reference proteome</keyword>
<proteinExistence type="predicted"/>
<feature type="compositionally biased region" description="Low complexity" evidence="1">
    <location>
        <begin position="482"/>
        <end position="511"/>
    </location>
</feature>
<organism evidence="4 5">
    <name type="scientific">Cellulomonas wangleii</name>
    <dbReference type="NCBI Taxonomy" id="2816956"/>
    <lineage>
        <taxon>Bacteria</taxon>
        <taxon>Bacillati</taxon>
        <taxon>Actinomycetota</taxon>
        <taxon>Actinomycetes</taxon>
        <taxon>Micrococcales</taxon>
        <taxon>Cellulomonadaceae</taxon>
        <taxon>Cellulomonas</taxon>
    </lineage>
</organism>
<dbReference type="Pfam" id="PF00496">
    <property type="entry name" value="SBP_bac_5"/>
    <property type="match status" value="1"/>
</dbReference>
<dbReference type="PANTHER" id="PTHR30290:SF65">
    <property type="entry name" value="MONOACYL PHOSPHATIDYLINOSITOL TETRAMANNOSIDE-BINDING PROTEIN LPQW-RELATED"/>
    <property type="match status" value="1"/>
</dbReference>
<feature type="compositionally biased region" description="Low complexity" evidence="1">
    <location>
        <begin position="226"/>
        <end position="277"/>
    </location>
</feature>
<feature type="region of interest" description="Disordered" evidence="1">
    <location>
        <begin position="215"/>
        <end position="285"/>
    </location>
</feature>
<dbReference type="PROSITE" id="PS51257">
    <property type="entry name" value="PROKAR_LIPOPROTEIN"/>
    <property type="match status" value="1"/>
</dbReference>
<feature type="compositionally biased region" description="Pro residues" evidence="1">
    <location>
        <begin position="215"/>
        <end position="225"/>
    </location>
</feature>
<feature type="domain" description="Solute-binding protein family 5" evidence="3">
    <location>
        <begin position="317"/>
        <end position="590"/>
    </location>
</feature>
<protein>
    <recommendedName>
        <fullName evidence="3">Solute-binding protein family 5 domain-containing protein</fullName>
    </recommendedName>
</protein>
<dbReference type="SUPFAM" id="SSF53850">
    <property type="entry name" value="Periplasmic binding protein-like II"/>
    <property type="match status" value="1"/>
</dbReference>
<reference evidence="4 5" key="1">
    <citation type="submission" date="2021-05" db="EMBL/GenBank/DDBJ databases">
        <title>Novel species in genus Cellulomonas.</title>
        <authorList>
            <person name="Zhang G."/>
        </authorList>
    </citation>
    <scope>NUCLEOTIDE SEQUENCE [LARGE SCALE GENOMIC DNA]</scope>
    <source>
        <strain evidence="5">zg-ZUI222</strain>
    </source>
</reference>
<dbReference type="InterPro" id="IPR000914">
    <property type="entry name" value="SBP_5_dom"/>
</dbReference>